<evidence type="ECO:0000313" key="2">
    <source>
        <dbReference type="EMBL" id="WPL18695.1"/>
    </source>
</evidence>
<evidence type="ECO:0000313" key="3">
    <source>
        <dbReference type="Proteomes" id="UP001432180"/>
    </source>
</evidence>
<dbReference type="PANTHER" id="PTHR43685:SF2">
    <property type="entry name" value="GLYCOSYLTRANSFERASE 2-LIKE DOMAIN-CONTAINING PROTEIN"/>
    <property type="match status" value="1"/>
</dbReference>
<name>A0ABZ0SCE2_9GAMM</name>
<evidence type="ECO:0000259" key="1">
    <source>
        <dbReference type="Pfam" id="PF00535"/>
    </source>
</evidence>
<dbReference type="PANTHER" id="PTHR43685">
    <property type="entry name" value="GLYCOSYLTRANSFERASE"/>
    <property type="match status" value="1"/>
</dbReference>
<protein>
    <submittedName>
        <fullName evidence="2">Glycosyltransferase EpsE</fullName>
        <ecNumber evidence="2">2.4.-.-</ecNumber>
    </submittedName>
</protein>
<dbReference type="SUPFAM" id="SSF53448">
    <property type="entry name" value="Nucleotide-diphospho-sugar transferases"/>
    <property type="match status" value="1"/>
</dbReference>
<proteinExistence type="predicted"/>
<keyword evidence="3" id="KW-1185">Reference proteome</keyword>
<dbReference type="InterPro" id="IPR001173">
    <property type="entry name" value="Glyco_trans_2-like"/>
</dbReference>
<reference evidence="2 3" key="1">
    <citation type="journal article" date="2023" name="Microorganisms">
        <title>Thiorhodovibrio frisius and Trv. litoralis spp. nov., Two Novel Members from a Clade of Fastidious Purple Sulfur Bacteria That Exhibit Unique Red-Shifted Light-Harvesting Capabilities.</title>
        <authorList>
            <person name="Methner A."/>
            <person name="Kuzyk S.B."/>
            <person name="Petersen J."/>
            <person name="Bauer S."/>
            <person name="Brinkmann H."/>
            <person name="Sichau K."/>
            <person name="Wanner G."/>
            <person name="Wolf J."/>
            <person name="Neumann-Schaal M."/>
            <person name="Henke P."/>
            <person name="Tank M."/>
            <person name="Sproer C."/>
            <person name="Bunk B."/>
            <person name="Overmann J."/>
        </authorList>
    </citation>
    <scope>NUCLEOTIDE SEQUENCE [LARGE SCALE GENOMIC DNA]</scope>
    <source>
        <strain evidence="2 3">DSM 6702</strain>
    </source>
</reference>
<keyword evidence="2" id="KW-0328">Glycosyltransferase</keyword>
<sequence length="449" mass="50757">MELPAAVRQALAAARKRSIETPELALNHAVELDNHLYKAGWRAPLTYAARGEAVPGTPPFSRDTGAVHASKRHMGILHQADQLARQHEALQGIALAFMHAHGTEVPALNLLYANQALEVESLWLRFINKYLAYLSESETQEKAPYQLDLEPGLEPRFQRLRSAHLEHLPRHGQGPLISVLMPVYNAETTLHLAVRSILEQTWQSLELLLIDDASTDASRVIAESLQQQDPRVRVLTLRTNGGPYVAKNVGLVHARGQYLTVHDADDWAFPTRLADQILPLINAPDGEPRVTMGRMLRMQENGRVTRFRDPDWIAEDGVLRLCFPSLLFERNYFEQRLGAWDSVRVGADAEILARIRRYTPQCLRVIERPLMLQLDASQSLTTNDATYLDERGVAPIRRDYQQAWESWHNDQAELPRLQFPLDPRPFQAPAAICSHRLGADALLERLIPT</sequence>
<dbReference type="GO" id="GO:0016757">
    <property type="term" value="F:glycosyltransferase activity"/>
    <property type="evidence" value="ECO:0007669"/>
    <property type="project" value="UniProtKB-KW"/>
</dbReference>
<feature type="domain" description="Glycosyltransferase 2-like" evidence="1">
    <location>
        <begin position="178"/>
        <end position="282"/>
    </location>
</feature>
<dbReference type="EC" id="2.4.-.-" evidence="2"/>
<keyword evidence="2" id="KW-0808">Transferase</keyword>
<accession>A0ABZ0SCE2</accession>
<dbReference type="Proteomes" id="UP001432180">
    <property type="component" value="Chromosome"/>
</dbReference>
<dbReference type="InterPro" id="IPR050834">
    <property type="entry name" value="Glycosyltransf_2"/>
</dbReference>
<dbReference type="RefSeq" id="WP_328984443.1">
    <property type="nucleotide sequence ID" value="NZ_CP121472.1"/>
</dbReference>
<dbReference type="Pfam" id="PF00535">
    <property type="entry name" value="Glycos_transf_2"/>
    <property type="match status" value="1"/>
</dbReference>
<dbReference type="Gene3D" id="3.90.550.10">
    <property type="entry name" value="Spore Coat Polysaccharide Biosynthesis Protein SpsA, Chain A"/>
    <property type="match status" value="1"/>
</dbReference>
<dbReference type="EMBL" id="CP121472">
    <property type="protein sequence ID" value="WPL18695.1"/>
    <property type="molecule type" value="Genomic_DNA"/>
</dbReference>
<dbReference type="InterPro" id="IPR029044">
    <property type="entry name" value="Nucleotide-diphossugar_trans"/>
</dbReference>
<organism evidence="2 3">
    <name type="scientific">Thiorhodovibrio winogradskyi</name>
    <dbReference type="NCBI Taxonomy" id="77007"/>
    <lineage>
        <taxon>Bacteria</taxon>
        <taxon>Pseudomonadati</taxon>
        <taxon>Pseudomonadota</taxon>
        <taxon>Gammaproteobacteria</taxon>
        <taxon>Chromatiales</taxon>
        <taxon>Chromatiaceae</taxon>
        <taxon>Thiorhodovibrio</taxon>
    </lineage>
</organism>
<dbReference type="CDD" id="cd00761">
    <property type="entry name" value="Glyco_tranf_GTA_type"/>
    <property type="match status" value="1"/>
</dbReference>
<gene>
    <name evidence="2" type="primary">epsE_5</name>
    <name evidence="2" type="ORF">Thiowin_03782</name>
</gene>